<name>A0A3Q7HM09_SOLLC</name>
<dbReference type="EnsemblPlants" id="Solyc08g061660.1.1">
    <property type="protein sequence ID" value="Solyc08g061660.1.1.1"/>
    <property type="gene ID" value="Solyc08g061660.1"/>
</dbReference>
<dbReference type="AlphaFoldDB" id="A0A3Q7HM09"/>
<proteinExistence type="predicted"/>
<sequence length="61" mass="7166">MDLLKFIYCNILSCITPSGLVDVLMTIDKFEVTYCMRYCNNELHNQHMTTETTLRYLDLPS</sequence>
<dbReference type="InParanoid" id="A0A3Q7HM09"/>
<dbReference type="PANTHER" id="PTHR46336">
    <property type="entry name" value="OS02G0260700 PROTEIN"/>
    <property type="match status" value="1"/>
</dbReference>
<dbReference type="PaxDb" id="4081-Solyc08g061660.1.1"/>
<keyword evidence="2" id="KW-1185">Reference proteome</keyword>
<protein>
    <submittedName>
        <fullName evidence="1">Uncharacterized protein</fullName>
    </submittedName>
</protein>
<evidence type="ECO:0000313" key="2">
    <source>
        <dbReference type="Proteomes" id="UP000004994"/>
    </source>
</evidence>
<dbReference type="Gramene" id="Solyc08g061660.1.1">
    <property type="protein sequence ID" value="Solyc08g061660.1.1.1"/>
    <property type="gene ID" value="Solyc08g061660.1"/>
</dbReference>
<dbReference type="STRING" id="4081.A0A3Q7HM09"/>
<evidence type="ECO:0000313" key="1">
    <source>
        <dbReference type="EnsemblPlants" id="Solyc08g061660.1.1.1"/>
    </source>
</evidence>
<organism evidence="1">
    <name type="scientific">Solanum lycopersicum</name>
    <name type="common">Tomato</name>
    <name type="synonym">Lycopersicon esculentum</name>
    <dbReference type="NCBI Taxonomy" id="4081"/>
    <lineage>
        <taxon>Eukaryota</taxon>
        <taxon>Viridiplantae</taxon>
        <taxon>Streptophyta</taxon>
        <taxon>Embryophyta</taxon>
        <taxon>Tracheophyta</taxon>
        <taxon>Spermatophyta</taxon>
        <taxon>Magnoliopsida</taxon>
        <taxon>eudicotyledons</taxon>
        <taxon>Gunneridae</taxon>
        <taxon>Pentapetalae</taxon>
        <taxon>asterids</taxon>
        <taxon>lamiids</taxon>
        <taxon>Solanales</taxon>
        <taxon>Solanaceae</taxon>
        <taxon>Solanoideae</taxon>
        <taxon>Solaneae</taxon>
        <taxon>Solanum</taxon>
        <taxon>Solanum subgen. Lycopersicon</taxon>
    </lineage>
</organism>
<reference evidence="1" key="1">
    <citation type="journal article" date="2012" name="Nature">
        <title>The tomato genome sequence provides insights into fleshy fruit evolution.</title>
        <authorList>
            <consortium name="Tomato Genome Consortium"/>
        </authorList>
    </citation>
    <scope>NUCLEOTIDE SEQUENCE [LARGE SCALE GENOMIC DNA]</scope>
    <source>
        <strain evidence="1">cv. Heinz 1706</strain>
    </source>
</reference>
<dbReference type="InterPro" id="IPR045890">
    <property type="entry name" value="POB1-like"/>
</dbReference>
<dbReference type="PANTHER" id="PTHR46336:SF18">
    <property type="entry name" value="BTB_POZ DOMAIN-CONTAINING PROTEIN POB1-LIKE"/>
    <property type="match status" value="1"/>
</dbReference>
<accession>A0A3Q7HM09</accession>
<reference evidence="1" key="2">
    <citation type="submission" date="2019-01" db="UniProtKB">
        <authorList>
            <consortium name="EnsemblPlants"/>
        </authorList>
    </citation>
    <scope>IDENTIFICATION</scope>
    <source>
        <strain evidence="1">cv. Heinz 1706</strain>
    </source>
</reference>
<dbReference type="Proteomes" id="UP000004994">
    <property type="component" value="Chromosome 8"/>
</dbReference>